<evidence type="ECO:0000313" key="1">
    <source>
        <dbReference type="EMBL" id="SIO11922.1"/>
    </source>
</evidence>
<evidence type="ECO:0000313" key="2">
    <source>
        <dbReference type="Proteomes" id="UP000184932"/>
    </source>
</evidence>
<keyword evidence="2" id="KW-1185">Reference proteome</keyword>
<dbReference type="STRING" id="1217970.SAMN05444002_2852"/>
<sequence length="244" mass="26911">MAKQLLFYETPVAVNPAKHGKTCINFGGDFSYAAGVNSVPIAASEFALCAAEYPIVFAGTLEAPVPSVILGLDGARNAMVGKKGAWLGAYVPAYIRRYPFVLSQQDEAGNQTLHLDETADCLNTKGRGEALFDGEGQPSDYLKDVLKFQQEYQSQHQRTQAYARRLAELELLKPMRADYTTPKGEKRTLQGFFSVDRDKLKALDDAAVMQMFRNDELECTFLHLASARNFKALADRVSEAEKAA</sequence>
<dbReference type="AlphaFoldDB" id="A0A1N6GWS3"/>
<protein>
    <submittedName>
        <fullName evidence="1">SapC protein</fullName>
    </submittedName>
</protein>
<dbReference type="InterPro" id="IPR010836">
    <property type="entry name" value="SapC"/>
</dbReference>
<name>A0A1N6GWS3_9RHOB</name>
<dbReference type="Pfam" id="PF07277">
    <property type="entry name" value="SapC"/>
    <property type="match status" value="1"/>
</dbReference>
<gene>
    <name evidence="1" type="ORF">SAMN05444002_2852</name>
</gene>
<organism evidence="1 2">
    <name type="scientific">Vannielia litorea</name>
    <dbReference type="NCBI Taxonomy" id="1217970"/>
    <lineage>
        <taxon>Bacteria</taxon>
        <taxon>Pseudomonadati</taxon>
        <taxon>Pseudomonadota</taxon>
        <taxon>Alphaproteobacteria</taxon>
        <taxon>Rhodobacterales</taxon>
        <taxon>Paracoccaceae</taxon>
        <taxon>Vannielia</taxon>
    </lineage>
</organism>
<dbReference type="Proteomes" id="UP000184932">
    <property type="component" value="Unassembled WGS sequence"/>
</dbReference>
<dbReference type="EMBL" id="FSRL01000001">
    <property type="protein sequence ID" value="SIO11922.1"/>
    <property type="molecule type" value="Genomic_DNA"/>
</dbReference>
<reference evidence="2" key="1">
    <citation type="submission" date="2016-11" db="EMBL/GenBank/DDBJ databases">
        <authorList>
            <person name="Varghese N."/>
            <person name="Submissions S."/>
        </authorList>
    </citation>
    <scope>NUCLEOTIDE SEQUENCE [LARGE SCALE GENOMIC DNA]</scope>
    <source>
        <strain evidence="2">DSM 29440</strain>
    </source>
</reference>
<accession>A0A1N6GWS3</accession>
<dbReference type="OrthoDB" id="9806524at2"/>
<dbReference type="RefSeq" id="WP_074256821.1">
    <property type="nucleotide sequence ID" value="NZ_FSRL01000001.1"/>
</dbReference>
<proteinExistence type="predicted"/>